<comment type="caution">
    <text evidence="1">The sequence shown here is derived from an EMBL/GenBank/DDBJ whole genome shotgun (WGS) entry which is preliminary data.</text>
</comment>
<dbReference type="AlphaFoldDB" id="A0AA44U9W7"/>
<reference evidence="1 2" key="1">
    <citation type="submission" date="2013-08" db="EMBL/GenBank/DDBJ databases">
        <authorList>
            <person name="Trees D."/>
        </authorList>
    </citation>
    <scope>NUCLEOTIDE SEQUENCE [LARGE SCALE GENOMIC DNA]</scope>
    <source>
        <strain evidence="1 2">3502</strain>
    </source>
</reference>
<dbReference type="EMBL" id="AVBE01000002">
    <property type="protein sequence ID" value="PHJ36124.1"/>
    <property type="molecule type" value="Genomic_DNA"/>
</dbReference>
<name>A0AA44U9W7_NEIGO</name>
<evidence type="ECO:0000313" key="1">
    <source>
        <dbReference type="EMBL" id="PHJ36124.1"/>
    </source>
</evidence>
<protein>
    <submittedName>
        <fullName evidence="1">Uncharacterized protein</fullName>
    </submittedName>
</protein>
<accession>A0AA44U9W7</accession>
<gene>
    <name evidence="1" type="ORF">N776_04890</name>
</gene>
<organism evidence="1 2">
    <name type="scientific">Neisseria gonorrhoeae 3502</name>
    <dbReference type="NCBI Taxonomy" id="1193404"/>
    <lineage>
        <taxon>Bacteria</taxon>
        <taxon>Pseudomonadati</taxon>
        <taxon>Pseudomonadota</taxon>
        <taxon>Betaproteobacteria</taxon>
        <taxon>Neisseriales</taxon>
        <taxon>Neisseriaceae</taxon>
        <taxon>Neisseria</taxon>
    </lineage>
</organism>
<evidence type="ECO:0000313" key="2">
    <source>
        <dbReference type="Proteomes" id="UP000223296"/>
    </source>
</evidence>
<dbReference type="Proteomes" id="UP000223296">
    <property type="component" value="Unassembled WGS sequence"/>
</dbReference>
<sequence length="31" mass="3568">MFYKCSDTNRKILVLFLTGKSTVYLAVKRDG</sequence>
<proteinExistence type="predicted"/>